<dbReference type="Pfam" id="PF13234">
    <property type="entry name" value="MTR4_beta-barrel"/>
    <property type="match status" value="1"/>
</dbReference>
<protein>
    <submittedName>
        <fullName evidence="4">Superkiller viralicidic activity 2-like 2</fullName>
    </submittedName>
</protein>
<keyword evidence="1" id="KW-0175">Coiled coil</keyword>
<sequence>GGGGSGKGRKGSSSAASTSAHFILDVLVNTAPPPGGGGGAAGSSGSLPRGTPVRLLPPGDKSGVPLVVTVSLAQVDRLSSVRIYLQRDLRPLDGRRAGVAALAEALGRLAAAAAAKGRGGEGVPLLDPEDDMKGSLVRAIRRLEELMRQLAEALHSVGEEALAERFEEARTRIKRDIIFAASLYL</sequence>
<feature type="coiled-coil region" evidence="1">
    <location>
        <begin position="133"/>
        <end position="160"/>
    </location>
</feature>
<dbReference type="InterPro" id="IPR012961">
    <property type="entry name" value="Ski2/MTR4_C"/>
</dbReference>
<dbReference type="Gene3D" id="1.10.3380.30">
    <property type="match status" value="1"/>
</dbReference>
<dbReference type="EMBL" id="PGGS01000595">
    <property type="protein sequence ID" value="PNH02788.1"/>
    <property type="molecule type" value="Genomic_DNA"/>
</dbReference>
<reference evidence="4 5" key="1">
    <citation type="journal article" date="2017" name="Mol. Biol. Evol.">
        <title>The 4-celled Tetrabaena socialis nuclear genome reveals the essential components for genetic control of cell number at the origin of multicellularity in the volvocine lineage.</title>
        <authorList>
            <person name="Featherston J."/>
            <person name="Arakaki Y."/>
            <person name="Hanschen E.R."/>
            <person name="Ferris P.J."/>
            <person name="Michod R.E."/>
            <person name="Olson B.J.S.C."/>
            <person name="Nozaki H."/>
            <person name="Durand P.M."/>
        </authorList>
    </citation>
    <scope>NUCLEOTIDE SEQUENCE [LARGE SCALE GENOMIC DNA]</scope>
    <source>
        <strain evidence="4 5">NIES-571</strain>
    </source>
</reference>
<dbReference type="Gene3D" id="2.40.30.300">
    <property type="match status" value="1"/>
</dbReference>
<feature type="region of interest" description="Disordered" evidence="2">
    <location>
        <begin position="33"/>
        <end position="58"/>
    </location>
</feature>
<gene>
    <name evidence="4" type="ORF">TSOC_011179</name>
</gene>
<accession>A0A2J7ZR97</accession>
<evidence type="ECO:0000313" key="5">
    <source>
        <dbReference type="Proteomes" id="UP000236333"/>
    </source>
</evidence>
<evidence type="ECO:0000256" key="1">
    <source>
        <dbReference type="SAM" id="Coils"/>
    </source>
</evidence>
<dbReference type="AlphaFoldDB" id="A0A2J7ZR97"/>
<comment type="caution">
    <text evidence="4">The sequence shown here is derived from an EMBL/GenBank/DDBJ whole genome shotgun (WGS) entry which is preliminary data.</text>
</comment>
<dbReference type="InterPro" id="IPR025696">
    <property type="entry name" value="Beta-barrel_MTR4"/>
</dbReference>
<organism evidence="4 5">
    <name type="scientific">Tetrabaena socialis</name>
    <dbReference type="NCBI Taxonomy" id="47790"/>
    <lineage>
        <taxon>Eukaryota</taxon>
        <taxon>Viridiplantae</taxon>
        <taxon>Chlorophyta</taxon>
        <taxon>core chlorophytes</taxon>
        <taxon>Chlorophyceae</taxon>
        <taxon>CS clade</taxon>
        <taxon>Chlamydomonadales</taxon>
        <taxon>Tetrabaenaceae</taxon>
        <taxon>Tetrabaena</taxon>
    </lineage>
</organism>
<feature type="non-terminal residue" evidence="4">
    <location>
        <position position="1"/>
    </location>
</feature>
<name>A0A2J7ZR97_9CHLO</name>
<feature type="domain" description="ATP-dependent RNA helicase Ski2/MTR4 C-terminal" evidence="3">
    <location>
        <begin position="18"/>
        <end position="185"/>
    </location>
</feature>
<dbReference type="SMART" id="SM01142">
    <property type="entry name" value="DSHCT"/>
    <property type="match status" value="1"/>
</dbReference>
<evidence type="ECO:0000313" key="4">
    <source>
        <dbReference type="EMBL" id="PNH02788.1"/>
    </source>
</evidence>
<evidence type="ECO:0000256" key="2">
    <source>
        <dbReference type="SAM" id="MobiDB-lite"/>
    </source>
</evidence>
<keyword evidence="5" id="KW-1185">Reference proteome</keyword>
<dbReference type="OrthoDB" id="64767at2759"/>
<evidence type="ECO:0000259" key="3">
    <source>
        <dbReference type="SMART" id="SM01142"/>
    </source>
</evidence>
<proteinExistence type="predicted"/>
<dbReference type="Proteomes" id="UP000236333">
    <property type="component" value="Unassembled WGS sequence"/>
</dbReference>